<reference evidence="1" key="1">
    <citation type="submission" date="2020-04" db="EMBL/GenBank/DDBJ databases">
        <title>A chromosome-scale assembly and high-density genetic map of the yellow drum (Nibea albiflora) genome.</title>
        <authorList>
            <person name="Xu D."/>
            <person name="Zhang W."/>
            <person name="Chen R."/>
            <person name="Tan P."/>
            <person name="Wang L."/>
            <person name="Song H."/>
            <person name="Tian L."/>
            <person name="Zhu Q."/>
            <person name="Wang B."/>
        </authorList>
    </citation>
    <scope>NUCLEOTIDE SEQUENCE</scope>
    <source>
        <strain evidence="1">ZJHYS-2018</strain>
    </source>
</reference>
<feature type="non-terminal residue" evidence="1">
    <location>
        <position position="1"/>
    </location>
</feature>
<accession>A0ACB7ENV4</accession>
<proteinExistence type="predicted"/>
<gene>
    <name evidence="1" type="primary">RAB28</name>
    <name evidence="1" type="ORF">GBF38_007861</name>
</gene>
<organism evidence="1 2">
    <name type="scientific">Nibea albiflora</name>
    <name type="common">Yellow drum</name>
    <name type="synonym">Corvina albiflora</name>
    <dbReference type="NCBI Taxonomy" id="240163"/>
    <lineage>
        <taxon>Eukaryota</taxon>
        <taxon>Metazoa</taxon>
        <taxon>Chordata</taxon>
        <taxon>Craniata</taxon>
        <taxon>Vertebrata</taxon>
        <taxon>Euteleostomi</taxon>
        <taxon>Actinopterygii</taxon>
        <taxon>Neopterygii</taxon>
        <taxon>Teleostei</taxon>
        <taxon>Neoteleostei</taxon>
        <taxon>Acanthomorphata</taxon>
        <taxon>Eupercaria</taxon>
        <taxon>Sciaenidae</taxon>
        <taxon>Nibea</taxon>
    </lineage>
</organism>
<keyword evidence="2" id="KW-1185">Reference proteome</keyword>
<evidence type="ECO:0000313" key="1">
    <source>
        <dbReference type="EMBL" id="KAG8003863.1"/>
    </source>
</evidence>
<name>A0ACB7ENV4_NIBAL</name>
<sequence length="370" mass="40547">QTSLATRFAQEAFGKQYKQTIGLDFFLKRISLPGNLNVTLQVWDIGGQTLGGKMLDKYVYGAHGVLLVYDITNYQSFENLEDWFSMVKKANEESDTQPVVSLIGNKIDLEHMRTVKADKHQRFCQENSLISQFVSAKTGDSVYLCFQRVAAEILGVKLNKAEIEQSQARTGSQFASQTMVPSDGSCRIYKVTSPRSINPVSDMTGWSHSGWVVVDELGGYREVRTLGGGRAQCQTHSVEGVGRTESTPLMSSSPPGPHTGSYSLLQHTGPASSKRSDRQEEAGPTLGQSWHSVIQSRGSIICGKPYSLRKGHRSFSHTVYLQLQQHLVTPPSAAEFTASIVNRSNTSNPPAVKSVTRPGPAVLLPLLLTD</sequence>
<dbReference type="Proteomes" id="UP000805704">
    <property type="component" value="Chromosome 3"/>
</dbReference>
<protein>
    <submittedName>
        <fullName evidence="1">Ras-related protein Rab-28</fullName>
    </submittedName>
</protein>
<comment type="caution">
    <text evidence="1">The sequence shown here is derived from an EMBL/GenBank/DDBJ whole genome shotgun (WGS) entry which is preliminary data.</text>
</comment>
<evidence type="ECO:0000313" key="2">
    <source>
        <dbReference type="Proteomes" id="UP000805704"/>
    </source>
</evidence>
<dbReference type="EMBL" id="CM024791">
    <property type="protein sequence ID" value="KAG8003863.1"/>
    <property type="molecule type" value="Genomic_DNA"/>
</dbReference>